<dbReference type="AlphaFoldDB" id="A0A8K0T4I8"/>
<gene>
    <name evidence="3" type="ORF">B0I35DRAFT_420682</name>
</gene>
<accession>A0A8K0T4I8</accession>
<keyword evidence="4" id="KW-1185">Reference proteome</keyword>
<dbReference type="OrthoDB" id="5428863at2759"/>
<feature type="compositionally biased region" description="Basic residues" evidence="1">
    <location>
        <begin position="514"/>
        <end position="525"/>
    </location>
</feature>
<evidence type="ECO:0000313" key="4">
    <source>
        <dbReference type="Proteomes" id="UP000813444"/>
    </source>
</evidence>
<proteinExistence type="predicted"/>
<dbReference type="PANTHER" id="PTHR33112">
    <property type="entry name" value="DOMAIN PROTEIN, PUTATIVE-RELATED"/>
    <property type="match status" value="1"/>
</dbReference>
<evidence type="ECO:0000313" key="3">
    <source>
        <dbReference type="EMBL" id="KAH7329703.1"/>
    </source>
</evidence>
<sequence length="626" mass="72083">MEDIHQDTGYTSLCANCRQIGLSRVFDLTAPELQKNRMRGYIISDLHLPSYSDHTKCLLCRFFTTIQSSSQTGSLKTLHLRAYSAFMKSASTPLRRLPKEYQSKSTLRSQPGMKFIFCIQKSEQPQRIFHPGVLGPGVDYTSITASLNYCRSNHTYLCSKKEDATTPLKLIDCHAPQGDDVVYALPHMPYVALSYVWGHQTIQPVATRTRSRRGSSRPKTISDAQIVVRKLGYRYLWADQLCIDQNDPQEKDAQINLMEQIYNGAELTIVAAAGADSNYGLPGVSTTTRQTMPSVELSTDIQLICIPPHPHHIIKSSQWFTRAWTYQEALLSRRLLVFTDYEVYFECHAMQVRECLEWNYKDLHCKQGKRKLYSALNNGLFLKGISQKDSYISGSLRSYLRFYTLVEEYTARKMRNQEDSLRAFTGIMKHLEGSKAPIFQLYGSACKSLLASLLWAHKMGFRSNSPLRRDEFPSWSWAGWEGQASLRGLFLMNNSIRMIFTSSYPQCRVISKIHPPKRPPHHAQPRRPQPSRAKWKSQKWKWHPGSKGTLYINEGPLTLTQLWAFFTSRRYKLLLIGNLRTGRASTDKVLKPHNNSYYRVGVLEVREDFQQFRKFVRLRENSITLL</sequence>
<dbReference type="InterPro" id="IPR010730">
    <property type="entry name" value="HET"/>
</dbReference>
<evidence type="ECO:0000256" key="1">
    <source>
        <dbReference type="SAM" id="MobiDB-lite"/>
    </source>
</evidence>
<protein>
    <submittedName>
        <fullName evidence="3">Heterokaryon incompatibility protein-domain-containing protein</fullName>
    </submittedName>
</protein>
<feature type="region of interest" description="Disordered" evidence="1">
    <location>
        <begin position="512"/>
        <end position="536"/>
    </location>
</feature>
<reference evidence="3" key="1">
    <citation type="journal article" date="2021" name="Nat. Commun.">
        <title>Genetic determinants of endophytism in the Arabidopsis root mycobiome.</title>
        <authorList>
            <person name="Mesny F."/>
            <person name="Miyauchi S."/>
            <person name="Thiergart T."/>
            <person name="Pickel B."/>
            <person name="Atanasova L."/>
            <person name="Karlsson M."/>
            <person name="Huettel B."/>
            <person name="Barry K.W."/>
            <person name="Haridas S."/>
            <person name="Chen C."/>
            <person name="Bauer D."/>
            <person name="Andreopoulos W."/>
            <person name="Pangilinan J."/>
            <person name="LaButti K."/>
            <person name="Riley R."/>
            <person name="Lipzen A."/>
            <person name="Clum A."/>
            <person name="Drula E."/>
            <person name="Henrissat B."/>
            <person name="Kohler A."/>
            <person name="Grigoriev I.V."/>
            <person name="Martin F.M."/>
            <person name="Hacquard S."/>
        </authorList>
    </citation>
    <scope>NUCLEOTIDE SEQUENCE</scope>
    <source>
        <strain evidence="3">MPI-CAGE-CH-0235</strain>
    </source>
</reference>
<dbReference type="Pfam" id="PF06985">
    <property type="entry name" value="HET"/>
    <property type="match status" value="1"/>
</dbReference>
<feature type="domain" description="Heterokaryon incompatibility" evidence="2">
    <location>
        <begin position="190"/>
        <end position="328"/>
    </location>
</feature>
<name>A0A8K0T4I8_9HYPO</name>
<evidence type="ECO:0000259" key="2">
    <source>
        <dbReference type="Pfam" id="PF06985"/>
    </source>
</evidence>
<dbReference type="EMBL" id="JAGPNK010000001">
    <property type="protein sequence ID" value="KAH7329703.1"/>
    <property type="molecule type" value="Genomic_DNA"/>
</dbReference>
<organism evidence="3 4">
    <name type="scientific">Stachybotrys elegans</name>
    <dbReference type="NCBI Taxonomy" id="80388"/>
    <lineage>
        <taxon>Eukaryota</taxon>
        <taxon>Fungi</taxon>
        <taxon>Dikarya</taxon>
        <taxon>Ascomycota</taxon>
        <taxon>Pezizomycotina</taxon>
        <taxon>Sordariomycetes</taxon>
        <taxon>Hypocreomycetidae</taxon>
        <taxon>Hypocreales</taxon>
        <taxon>Stachybotryaceae</taxon>
        <taxon>Stachybotrys</taxon>
    </lineage>
</organism>
<comment type="caution">
    <text evidence="3">The sequence shown here is derived from an EMBL/GenBank/DDBJ whole genome shotgun (WGS) entry which is preliminary data.</text>
</comment>
<dbReference type="PANTHER" id="PTHR33112:SF1">
    <property type="entry name" value="HETEROKARYON INCOMPATIBILITY DOMAIN-CONTAINING PROTEIN"/>
    <property type="match status" value="1"/>
</dbReference>
<dbReference type="Proteomes" id="UP000813444">
    <property type="component" value="Unassembled WGS sequence"/>
</dbReference>